<evidence type="ECO:0000313" key="7">
    <source>
        <dbReference type="Proteomes" id="UP000306825"/>
    </source>
</evidence>
<dbReference type="SUPFAM" id="SSF52540">
    <property type="entry name" value="P-loop containing nucleoside triphosphate hydrolases"/>
    <property type="match status" value="1"/>
</dbReference>
<dbReference type="RefSeq" id="WP_138322986.1">
    <property type="nucleotide sequence ID" value="NZ_CP040463.1"/>
</dbReference>
<comment type="similarity">
    <text evidence="4">In the N-terminal section; belongs to the PINc/VapC protein family.</text>
</comment>
<dbReference type="InterPro" id="IPR002716">
    <property type="entry name" value="PIN_dom"/>
</dbReference>
<keyword evidence="7" id="KW-1185">Reference proteome</keyword>
<evidence type="ECO:0000256" key="3">
    <source>
        <dbReference type="ARBA" id="ARBA00022840"/>
    </source>
</evidence>
<organism evidence="6 7">
    <name type="scientific">Caminibacter mediatlanticus TB-2</name>
    <dbReference type="NCBI Taxonomy" id="391592"/>
    <lineage>
        <taxon>Bacteria</taxon>
        <taxon>Pseudomonadati</taxon>
        <taxon>Campylobacterota</taxon>
        <taxon>Epsilonproteobacteria</taxon>
        <taxon>Nautiliales</taxon>
        <taxon>Nautiliaceae</taxon>
        <taxon>Caminibacter</taxon>
    </lineage>
</organism>
<name>A0ABX5VAM4_9BACT</name>
<dbReference type="Pfam" id="PF13638">
    <property type="entry name" value="PIN_4"/>
    <property type="match status" value="1"/>
</dbReference>
<dbReference type="PANTHER" id="PTHR30473:SF2">
    <property type="entry name" value="PIN DOMAIN-CONTAINING PROTEIN"/>
    <property type="match status" value="1"/>
</dbReference>
<reference evidence="6 7" key="1">
    <citation type="submission" date="2019-05" db="EMBL/GenBank/DDBJ databases">
        <title>A comparative analysis of the Nautiliaceae.</title>
        <authorList>
            <person name="Grosche A."/>
            <person name="Smedile F."/>
            <person name="Vetriani C."/>
        </authorList>
    </citation>
    <scope>NUCLEOTIDE SEQUENCE [LARGE SCALE GENOMIC DNA]</scope>
    <source>
        <strain evidence="6 7">TB-2</strain>
    </source>
</reference>
<dbReference type="EMBL" id="CP040463">
    <property type="protein sequence ID" value="QCT94080.1"/>
    <property type="molecule type" value="Genomic_DNA"/>
</dbReference>
<dbReference type="Gene3D" id="3.40.50.300">
    <property type="entry name" value="P-loop containing nucleotide triphosphate hydrolases"/>
    <property type="match status" value="1"/>
</dbReference>
<gene>
    <name evidence="6" type="ORF">FE773_02485</name>
</gene>
<dbReference type="Gene3D" id="3.40.50.1010">
    <property type="entry name" value="5'-nuclease"/>
    <property type="match status" value="1"/>
</dbReference>
<dbReference type="InterPro" id="IPR027417">
    <property type="entry name" value="P-loop_NTPase"/>
</dbReference>
<feature type="domain" description="PIN" evidence="5">
    <location>
        <begin position="6"/>
        <end position="135"/>
    </location>
</feature>
<dbReference type="PANTHER" id="PTHR30473">
    <property type="entry name" value="PROTEIN PHOH"/>
    <property type="match status" value="1"/>
</dbReference>
<proteinExistence type="inferred from homology"/>
<dbReference type="SMART" id="SM00670">
    <property type="entry name" value="PINc"/>
    <property type="match status" value="1"/>
</dbReference>
<comment type="similarity">
    <text evidence="1">Belongs to the PhoH family.</text>
</comment>
<dbReference type="SUPFAM" id="SSF88723">
    <property type="entry name" value="PIN domain-like"/>
    <property type="match status" value="1"/>
</dbReference>
<dbReference type="InterPro" id="IPR029060">
    <property type="entry name" value="PIN-like_dom_sf"/>
</dbReference>
<protein>
    <recommendedName>
        <fullName evidence="5">PIN domain-containing protein</fullName>
    </recommendedName>
</protein>
<evidence type="ECO:0000256" key="2">
    <source>
        <dbReference type="ARBA" id="ARBA00022741"/>
    </source>
</evidence>
<sequence>METFQKAYLLDTNIILDDFLNVEILSDKNSNLIIITETILQELDKYKSGGDIINYNAREFIRWLDNAKIIEKSSIDGYMIVSNNNTTILILQNTSDKEINDDKIIETLINNQELIENLFSIQKIIFVSNDTIFRTKALLLSDFEVEFLKKDTYKEFPTVYKEFYYDNCFVDKEFISINELKNFGFDIEDEISYIKVTEYSGKSFYLVREDRNIFKNVNLESIKPVFNIKPKNLGQKIFLSLALNPKNTIIVVNAIAGTGKTLLALSVSLQLQKQYGYSKITYIRKTIISGNNLDEVGFLPGSLNEKLYGYLLPLKDNIELIIKLKNKRKKKWSLEELKEAVKKFENDHNITYEYLGHLRGRTLEGIIILDEVQNYSIKDLITILSRIKEGSKVFILGSIKQIDNPYLNKYNNALSFMLNQVGTFEPIQIQGIKLEKVERGPIVDWIENLTI</sequence>
<dbReference type="InterPro" id="IPR051451">
    <property type="entry name" value="PhoH2-like"/>
</dbReference>
<dbReference type="Proteomes" id="UP000306825">
    <property type="component" value="Chromosome"/>
</dbReference>
<evidence type="ECO:0000313" key="6">
    <source>
        <dbReference type="EMBL" id="QCT94080.1"/>
    </source>
</evidence>
<evidence type="ECO:0000256" key="4">
    <source>
        <dbReference type="ARBA" id="ARBA00046345"/>
    </source>
</evidence>
<evidence type="ECO:0000256" key="1">
    <source>
        <dbReference type="ARBA" id="ARBA00010393"/>
    </source>
</evidence>
<evidence type="ECO:0000259" key="5">
    <source>
        <dbReference type="SMART" id="SM00670"/>
    </source>
</evidence>
<keyword evidence="3" id="KW-0067">ATP-binding</keyword>
<accession>A0ABX5VAM4</accession>
<dbReference type="InterPro" id="IPR003714">
    <property type="entry name" value="PhoH"/>
</dbReference>
<keyword evidence="2" id="KW-0547">Nucleotide-binding</keyword>
<dbReference type="Pfam" id="PF02562">
    <property type="entry name" value="PhoH"/>
    <property type="match status" value="1"/>
</dbReference>